<reference evidence="1 2" key="1">
    <citation type="journal article" date="2018" name="Arch. Microbiol.">
        <title>New insights into the metabolic potential of the phototrophic purple bacterium Rhodopila globiformis DSM 161(T) from its draft genome sequence and evidence for a vanadium-dependent nitrogenase.</title>
        <authorList>
            <person name="Imhoff J.F."/>
            <person name="Rahn T."/>
            <person name="Kunzel S."/>
            <person name="Neulinger S.C."/>
        </authorList>
    </citation>
    <scope>NUCLEOTIDE SEQUENCE [LARGE SCALE GENOMIC DNA]</scope>
    <source>
        <strain evidence="1 2">DSM 161</strain>
    </source>
</reference>
<gene>
    <name evidence="1" type="ORF">CCS01_00915</name>
</gene>
<keyword evidence="2" id="KW-1185">Reference proteome</keyword>
<evidence type="ECO:0000313" key="1">
    <source>
        <dbReference type="EMBL" id="PPQ39764.1"/>
    </source>
</evidence>
<proteinExistence type="predicted"/>
<name>A0A2S6NNY2_RHOGL</name>
<dbReference type="Proteomes" id="UP000239724">
    <property type="component" value="Unassembled WGS sequence"/>
</dbReference>
<dbReference type="EMBL" id="NHRY01000031">
    <property type="protein sequence ID" value="PPQ39764.1"/>
    <property type="molecule type" value="Genomic_DNA"/>
</dbReference>
<protein>
    <submittedName>
        <fullName evidence="1">Uncharacterized protein</fullName>
    </submittedName>
</protein>
<dbReference type="AlphaFoldDB" id="A0A2S6NNY2"/>
<comment type="caution">
    <text evidence="1">The sequence shown here is derived from an EMBL/GenBank/DDBJ whole genome shotgun (WGS) entry which is preliminary data.</text>
</comment>
<organism evidence="1 2">
    <name type="scientific">Rhodopila globiformis</name>
    <name type="common">Rhodopseudomonas globiformis</name>
    <dbReference type="NCBI Taxonomy" id="1071"/>
    <lineage>
        <taxon>Bacteria</taxon>
        <taxon>Pseudomonadati</taxon>
        <taxon>Pseudomonadota</taxon>
        <taxon>Alphaproteobacteria</taxon>
        <taxon>Acetobacterales</taxon>
        <taxon>Acetobacteraceae</taxon>
        <taxon>Rhodopila</taxon>
    </lineage>
</organism>
<sequence>MQIQRGGTLPEEAGFAKRDAAMRNNMLHCSMRGPNGVRDFFRRLPQAGGRQPERIGIMTYLEAMGDVELRHAEGNRQIALALAESLRALWQAAACRVTLALGHRPPRA</sequence>
<accession>A0A2S6NNY2</accession>
<evidence type="ECO:0000313" key="2">
    <source>
        <dbReference type="Proteomes" id="UP000239724"/>
    </source>
</evidence>